<comment type="caution">
    <text evidence="1">The sequence shown here is derived from an EMBL/GenBank/DDBJ whole genome shotgun (WGS) entry which is preliminary data.</text>
</comment>
<evidence type="ECO:0000313" key="2">
    <source>
        <dbReference type="Proteomes" id="UP000317646"/>
    </source>
</evidence>
<dbReference type="AlphaFoldDB" id="A0A502HFI8"/>
<reference evidence="1 2" key="1">
    <citation type="journal article" date="2019" name="Environ. Microbiol.">
        <title>Species interactions and distinct microbial communities in high Arctic permafrost affected cryosols are associated with the CH4 and CO2 gas fluxes.</title>
        <authorList>
            <person name="Altshuler I."/>
            <person name="Hamel J."/>
            <person name="Turney S."/>
            <person name="Magnuson E."/>
            <person name="Levesque R."/>
            <person name="Greer C."/>
            <person name="Whyte L.G."/>
        </authorList>
    </citation>
    <scope>NUCLEOTIDE SEQUENCE [LARGE SCALE GENOMIC DNA]</scope>
    <source>
        <strain evidence="1 2">S9.2P</strain>
    </source>
</reference>
<evidence type="ECO:0000313" key="1">
    <source>
        <dbReference type="EMBL" id="TPG72008.1"/>
    </source>
</evidence>
<dbReference type="RefSeq" id="WP_140464642.1">
    <property type="nucleotide sequence ID" value="NZ_RCYZ01000001.1"/>
</dbReference>
<gene>
    <name evidence="1" type="ORF">EAH73_01820</name>
</gene>
<accession>A0A502HFI8</accession>
<protein>
    <submittedName>
        <fullName evidence="1">Uncharacterized protein</fullName>
    </submittedName>
</protein>
<dbReference type="Proteomes" id="UP000317646">
    <property type="component" value="Unassembled WGS sequence"/>
</dbReference>
<keyword evidence="2" id="KW-1185">Reference proteome</keyword>
<dbReference type="EMBL" id="RCYZ01000001">
    <property type="protein sequence ID" value="TPG72008.1"/>
    <property type="molecule type" value="Genomic_DNA"/>
</dbReference>
<name>A0A502HFI8_9BACT</name>
<proteinExistence type="predicted"/>
<sequence length="101" mass="11569">METTQLLNNAPVTVWAPDAADLEALGFELEEGEASWARLHPFHERLTCRIWLMMPKSRLVLTEHDHATHRPTAGIHRFSGHVLSREQFGLVLKMTGWAVWN</sequence>
<organism evidence="1 2">
    <name type="scientific">Hymenobacter nivis</name>
    <dbReference type="NCBI Taxonomy" id="1850093"/>
    <lineage>
        <taxon>Bacteria</taxon>
        <taxon>Pseudomonadati</taxon>
        <taxon>Bacteroidota</taxon>
        <taxon>Cytophagia</taxon>
        <taxon>Cytophagales</taxon>
        <taxon>Hymenobacteraceae</taxon>
        <taxon>Hymenobacter</taxon>
    </lineage>
</organism>